<feature type="domain" description="Predicted membrane protein YciQ-like C-terminal" evidence="4">
    <location>
        <begin position="363"/>
        <end position="602"/>
    </location>
</feature>
<evidence type="ECO:0000259" key="3">
    <source>
        <dbReference type="Pfam" id="PF09972"/>
    </source>
</evidence>
<feature type="domain" description="DUF2207" evidence="3">
    <location>
        <begin position="91"/>
        <end position="265"/>
    </location>
</feature>
<dbReference type="AlphaFoldDB" id="A0A077LV39"/>
<feature type="transmembrane region" description="Helical" evidence="2">
    <location>
        <begin position="31"/>
        <end position="51"/>
    </location>
</feature>
<keyword evidence="2" id="KW-0812">Transmembrane</keyword>
<evidence type="ECO:0000313" key="6">
    <source>
        <dbReference type="Proteomes" id="UP000035721"/>
    </source>
</evidence>
<evidence type="ECO:0000313" key="5">
    <source>
        <dbReference type="EMBL" id="CCH77793.1"/>
    </source>
</evidence>
<dbReference type="Pfam" id="PF09972">
    <property type="entry name" value="DUF2207"/>
    <property type="match status" value="1"/>
</dbReference>
<gene>
    <name evidence="5" type="ORF">BN12_2240003</name>
</gene>
<dbReference type="InterPro" id="IPR048389">
    <property type="entry name" value="YciQ-like_C"/>
</dbReference>
<accession>A0A077LV39</accession>
<dbReference type="Pfam" id="PF20990">
    <property type="entry name" value="DUF2207_C"/>
    <property type="match status" value="1"/>
</dbReference>
<evidence type="ECO:0008006" key="7">
    <source>
        <dbReference type="Google" id="ProtNLM"/>
    </source>
</evidence>
<comment type="caution">
    <text evidence="5">The sequence shown here is derived from an EMBL/GenBank/DDBJ whole genome shotgun (WGS) entry which is preliminary data.</text>
</comment>
<keyword evidence="2" id="KW-1133">Transmembrane helix</keyword>
<name>A0A077LV39_9MICO</name>
<dbReference type="InterPro" id="IPR018702">
    <property type="entry name" value="DUF2207"/>
</dbReference>
<dbReference type="OrthoDB" id="143710at2"/>
<keyword evidence="6" id="KW-1185">Reference proteome</keyword>
<dbReference type="STRING" id="1194083.BN12_2240003"/>
<protein>
    <recommendedName>
        <fullName evidence="7">DUF2207 domain-containing protein</fullName>
    </recommendedName>
</protein>
<feature type="region of interest" description="Disordered" evidence="1">
    <location>
        <begin position="662"/>
        <end position="681"/>
    </location>
</feature>
<evidence type="ECO:0000256" key="1">
    <source>
        <dbReference type="SAM" id="MobiDB-lite"/>
    </source>
</evidence>
<evidence type="ECO:0000256" key="2">
    <source>
        <dbReference type="SAM" id="Phobius"/>
    </source>
</evidence>
<organism evidence="5 6">
    <name type="scientific">Nostocoides japonicum T1-X7</name>
    <dbReference type="NCBI Taxonomy" id="1194083"/>
    <lineage>
        <taxon>Bacteria</taxon>
        <taxon>Bacillati</taxon>
        <taxon>Actinomycetota</taxon>
        <taxon>Actinomycetes</taxon>
        <taxon>Micrococcales</taxon>
        <taxon>Intrasporangiaceae</taxon>
        <taxon>Nostocoides</taxon>
    </lineage>
</organism>
<sequence length="681" mass="71461">MPSATEGRLSATEGRLSATEGRLRRPARLPLGTRALSVVLGLVLGVAGLLLTGASYATAAPAYLLAPASRSGFVTASDDLATAFSEQDVLGDDGSVDVTQHITWHFPAGEERHGIDRLVQVRAGYQNRDDVYRYYAMSEVSAESPTGAPTDVSVTDYGAYKRIRIGSPSRTVSGTQQYVVKFHLAHIVNDIGDGTAEFYWNTVGSGNQNTYENVTATVQAPAASTKVACYYGPQGATNPCTATSGTPSRFSAPTIEPGDGMSVIASYPRDAFGNLSVDLRKGKAGSTNEGVLSPETSRLVGQLSLGLGVLFPLLAAAGMGTLVWQRGRDEMYAGLTPGLTPGVDQADTPVVRTTRAPMAAVQFNPPPGVQPGMIGTLVDEKADVVDVTGTLIDLAVRGYLTIEKVSSGGLFRKDDWVLRRTQPTVPGAALTAYEQMLLDGVFASGGVVQLSDLKNHFSGTLKRVQAAMYDEVVYRGWFRRSPESQRTGWQALGIVLIVLGGLVAILLGNWLRIAMGGVGVFGIWPLGIGVALAGVIVMVLGSRMAARTAQGTAVLVQSRGFEEYLRTAEASQIRWEEAQDVFSRYLPYAIVFGVADRWARVFQEVATAAAASGHLIGQPLWWVGAWDPNVGFTGLASTMDDFSTSAAGTFVSTPGSSGGSGFSAGGGFSGGGGGGSSGGSW</sequence>
<feature type="transmembrane region" description="Helical" evidence="2">
    <location>
        <begin position="303"/>
        <end position="324"/>
    </location>
</feature>
<feature type="region of interest" description="Disordered" evidence="1">
    <location>
        <begin position="1"/>
        <end position="21"/>
    </location>
</feature>
<reference evidence="5 6" key="1">
    <citation type="journal article" date="2013" name="ISME J.">
        <title>A metabolic model for members of the genus Tetrasphaera involved in enhanced biological phosphorus removal.</title>
        <authorList>
            <person name="Kristiansen R."/>
            <person name="Nguyen H.T.T."/>
            <person name="Saunders A.M."/>
            <person name="Nielsen J.L."/>
            <person name="Wimmer R."/>
            <person name="Le V.Q."/>
            <person name="McIlroy S.J."/>
            <person name="Petrovski S."/>
            <person name="Seviour R.J."/>
            <person name="Calteau A."/>
            <person name="Nielsen K.L."/>
            <person name="Nielsen P.H."/>
        </authorList>
    </citation>
    <scope>NUCLEOTIDE SEQUENCE [LARGE SCALE GENOMIC DNA]</scope>
    <source>
        <strain evidence="5 6">T1-X7</strain>
    </source>
</reference>
<evidence type="ECO:0000259" key="4">
    <source>
        <dbReference type="Pfam" id="PF20990"/>
    </source>
</evidence>
<proteinExistence type="predicted"/>
<keyword evidence="2" id="KW-0472">Membrane</keyword>
<feature type="transmembrane region" description="Helical" evidence="2">
    <location>
        <begin position="513"/>
        <end position="540"/>
    </location>
</feature>
<dbReference type="Proteomes" id="UP000035721">
    <property type="component" value="Unassembled WGS sequence"/>
</dbReference>
<feature type="transmembrane region" description="Helical" evidence="2">
    <location>
        <begin position="489"/>
        <end position="507"/>
    </location>
</feature>
<dbReference type="EMBL" id="CAJB01000140">
    <property type="protein sequence ID" value="CCH77793.1"/>
    <property type="molecule type" value="Genomic_DNA"/>
</dbReference>